<dbReference type="AlphaFoldDB" id="A0A5E4R5E7"/>
<sequence>MDNTRIQRPQLISLCDDNTLHLWEIEEKSLVELKSHLLEGKNKKISSICVEAAGKNVLLGTEGGNVYVLDASTFSVHEDAIYQDVSTRVR</sequence>
<dbReference type="InterPro" id="IPR015943">
    <property type="entry name" value="WD40/YVTN_repeat-like_dom_sf"/>
</dbReference>
<organism evidence="1 2">
    <name type="scientific">Leptidea sinapis</name>
    <dbReference type="NCBI Taxonomy" id="189913"/>
    <lineage>
        <taxon>Eukaryota</taxon>
        <taxon>Metazoa</taxon>
        <taxon>Ecdysozoa</taxon>
        <taxon>Arthropoda</taxon>
        <taxon>Hexapoda</taxon>
        <taxon>Insecta</taxon>
        <taxon>Pterygota</taxon>
        <taxon>Neoptera</taxon>
        <taxon>Endopterygota</taxon>
        <taxon>Lepidoptera</taxon>
        <taxon>Glossata</taxon>
        <taxon>Ditrysia</taxon>
        <taxon>Papilionoidea</taxon>
        <taxon>Pieridae</taxon>
        <taxon>Dismorphiinae</taxon>
        <taxon>Leptidea</taxon>
    </lineage>
</organism>
<evidence type="ECO:0000313" key="1">
    <source>
        <dbReference type="EMBL" id="VVD04478.1"/>
    </source>
</evidence>
<dbReference type="GO" id="GO:0051294">
    <property type="term" value="P:establishment of spindle orientation"/>
    <property type="evidence" value="ECO:0007669"/>
    <property type="project" value="TreeGrafter"/>
</dbReference>
<dbReference type="InterPro" id="IPR036322">
    <property type="entry name" value="WD40_repeat_dom_sf"/>
</dbReference>
<gene>
    <name evidence="1" type="ORF">LSINAPIS_LOCUS14221</name>
</gene>
<dbReference type="GO" id="GO:0045159">
    <property type="term" value="F:myosin II binding"/>
    <property type="evidence" value="ECO:0007669"/>
    <property type="project" value="TreeGrafter"/>
</dbReference>
<dbReference type="GO" id="GO:0008593">
    <property type="term" value="P:regulation of Notch signaling pathway"/>
    <property type="evidence" value="ECO:0007669"/>
    <property type="project" value="TreeGrafter"/>
</dbReference>
<dbReference type="Proteomes" id="UP000324832">
    <property type="component" value="Unassembled WGS sequence"/>
</dbReference>
<dbReference type="GO" id="GO:0030864">
    <property type="term" value="C:cortical actin cytoskeleton"/>
    <property type="evidence" value="ECO:0007669"/>
    <property type="project" value="TreeGrafter"/>
</dbReference>
<dbReference type="PANTHER" id="PTHR10241:SF29">
    <property type="entry name" value="LETHAL(2) GIANT LARVAE PROTEIN"/>
    <property type="match status" value="1"/>
</dbReference>
<name>A0A5E4R5E7_9NEOP</name>
<dbReference type="SUPFAM" id="SSF50978">
    <property type="entry name" value="WD40 repeat-like"/>
    <property type="match status" value="1"/>
</dbReference>
<accession>A0A5E4R5E7</accession>
<dbReference type="EMBL" id="FZQP02006870">
    <property type="protein sequence ID" value="VVD04478.1"/>
    <property type="molecule type" value="Genomic_DNA"/>
</dbReference>
<proteinExistence type="predicted"/>
<evidence type="ECO:0000313" key="2">
    <source>
        <dbReference type="Proteomes" id="UP000324832"/>
    </source>
</evidence>
<dbReference type="GO" id="GO:0006893">
    <property type="term" value="P:Golgi to plasma membrane transport"/>
    <property type="evidence" value="ECO:0007669"/>
    <property type="project" value="TreeGrafter"/>
</dbReference>
<dbReference type="GO" id="GO:0019905">
    <property type="term" value="F:syntaxin binding"/>
    <property type="evidence" value="ECO:0007669"/>
    <property type="project" value="TreeGrafter"/>
</dbReference>
<dbReference type="GO" id="GO:0005886">
    <property type="term" value="C:plasma membrane"/>
    <property type="evidence" value="ECO:0007669"/>
    <property type="project" value="TreeGrafter"/>
</dbReference>
<protein>
    <submittedName>
        <fullName evidence="1">Uncharacterized protein</fullName>
    </submittedName>
</protein>
<dbReference type="GO" id="GO:0032878">
    <property type="term" value="P:regulation of establishment or maintenance of cell polarity"/>
    <property type="evidence" value="ECO:0007669"/>
    <property type="project" value="TreeGrafter"/>
</dbReference>
<dbReference type="Gene3D" id="2.130.10.10">
    <property type="entry name" value="YVTN repeat-like/Quinoprotein amine dehydrogenase"/>
    <property type="match status" value="1"/>
</dbReference>
<reference evidence="1 2" key="1">
    <citation type="submission" date="2017-07" db="EMBL/GenBank/DDBJ databases">
        <authorList>
            <person name="Talla V."/>
            <person name="Backstrom N."/>
        </authorList>
    </citation>
    <scope>NUCLEOTIDE SEQUENCE [LARGE SCALE GENOMIC DNA]</scope>
</reference>
<dbReference type="GO" id="GO:0030866">
    <property type="term" value="P:cortical actin cytoskeleton organization"/>
    <property type="evidence" value="ECO:0007669"/>
    <property type="project" value="TreeGrafter"/>
</dbReference>
<dbReference type="PANTHER" id="PTHR10241">
    <property type="entry name" value="LETHAL 2 GIANT LARVAE PROTEIN"/>
    <property type="match status" value="1"/>
</dbReference>
<dbReference type="GO" id="GO:0005096">
    <property type="term" value="F:GTPase activator activity"/>
    <property type="evidence" value="ECO:0007669"/>
    <property type="project" value="TreeGrafter"/>
</dbReference>
<keyword evidence="2" id="KW-1185">Reference proteome</keyword>